<dbReference type="RefSeq" id="WP_130141632.1">
    <property type="nucleotide sequence ID" value="NZ_SGIT01000002.1"/>
</dbReference>
<dbReference type="PROSITE" id="PS01124">
    <property type="entry name" value="HTH_ARAC_FAMILY_2"/>
    <property type="match status" value="1"/>
</dbReference>
<dbReference type="Pfam" id="PF12833">
    <property type="entry name" value="HTH_18"/>
    <property type="match status" value="1"/>
</dbReference>
<reference evidence="5 6" key="1">
    <citation type="submission" date="2019-02" db="EMBL/GenBank/DDBJ databases">
        <authorList>
            <person name="Li Y."/>
        </authorList>
    </citation>
    <scope>NUCLEOTIDE SEQUENCE [LARGE SCALE GENOMIC DNA]</scope>
    <source>
        <strain evidence="5 6">30C10-4-7</strain>
    </source>
</reference>
<proteinExistence type="predicted"/>
<dbReference type="Proteomes" id="UP000292855">
    <property type="component" value="Unassembled WGS sequence"/>
</dbReference>
<dbReference type="InterPro" id="IPR020449">
    <property type="entry name" value="Tscrpt_reg_AraC-type_HTH"/>
</dbReference>
<evidence type="ECO:0000256" key="3">
    <source>
        <dbReference type="ARBA" id="ARBA00023163"/>
    </source>
</evidence>
<keyword evidence="1" id="KW-0805">Transcription regulation</keyword>
<dbReference type="GO" id="GO:0043565">
    <property type="term" value="F:sequence-specific DNA binding"/>
    <property type="evidence" value="ECO:0007669"/>
    <property type="project" value="InterPro"/>
</dbReference>
<keyword evidence="3" id="KW-0804">Transcription</keyword>
<dbReference type="OrthoDB" id="799767at2"/>
<dbReference type="InterPro" id="IPR018062">
    <property type="entry name" value="HTH_AraC-typ_CS"/>
</dbReference>
<dbReference type="GO" id="GO:0003700">
    <property type="term" value="F:DNA-binding transcription factor activity"/>
    <property type="evidence" value="ECO:0007669"/>
    <property type="project" value="InterPro"/>
</dbReference>
<dbReference type="Gene3D" id="1.10.10.60">
    <property type="entry name" value="Homeodomain-like"/>
    <property type="match status" value="1"/>
</dbReference>
<accession>A0A4Q6XIZ9</accession>
<dbReference type="PROSITE" id="PS00041">
    <property type="entry name" value="HTH_ARAC_FAMILY_1"/>
    <property type="match status" value="1"/>
</dbReference>
<sequence>MLVKAKLENHNEWLFLEEIPEKYVPNHRLSERQISIKHAPVDMKNYQLSTNGLFLLYSEMNFTENIRIETEVEGDAIASQFIFCKEKGNPTPSKSARYARGRHNIRYIPASRESYEVKADQEYVYFLVVLSKDYYLNLVDTSSPLHEDFMREMEKGVTISFMDEDLYITPEMRKSIEGIRECKHDGGLKRMFTDARIMELIIYQLEQFSQFLQNENEIFHGEDIEKLEVVRELLESNYVNPPAQKELARVATINESKLRTGFKKYYGTTIYDFITRLRMVEARRLIMEEKNNNMNEIAMLVGFKHQSNFTRAFKRYYGLSPTEVGV</sequence>
<keyword evidence="2" id="KW-0238">DNA-binding</keyword>
<dbReference type="InterPro" id="IPR018060">
    <property type="entry name" value="HTH_AraC"/>
</dbReference>
<dbReference type="SMART" id="SM00342">
    <property type="entry name" value="HTH_ARAC"/>
    <property type="match status" value="1"/>
</dbReference>
<gene>
    <name evidence="5" type="ORF">EWE74_11195</name>
</gene>
<dbReference type="InterPro" id="IPR053142">
    <property type="entry name" value="PchR_regulatory_protein"/>
</dbReference>
<keyword evidence="6" id="KW-1185">Reference proteome</keyword>
<dbReference type="SUPFAM" id="SSF46689">
    <property type="entry name" value="Homeodomain-like"/>
    <property type="match status" value="2"/>
</dbReference>
<dbReference type="PANTHER" id="PTHR47893:SF1">
    <property type="entry name" value="REGULATORY PROTEIN PCHR"/>
    <property type="match status" value="1"/>
</dbReference>
<protein>
    <submittedName>
        <fullName evidence="5">AraC family transcriptional regulator</fullName>
    </submittedName>
</protein>
<comment type="caution">
    <text evidence="5">The sequence shown here is derived from an EMBL/GenBank/DDBJ whole genome shotgun (WGS) entry which is preliminary data.</text>
</comment>
<dbReference type="AlphaFoldDB" id="A0A4Q6XIZ9"/>
<evidence type="ECO:0000313" key="5">
    <source>
        <dbReference type="EMBL" id="RZF59713.1"/>
    </source>
</evidence>
<evidence type="ECO:0000256" key="1">
    <source>
        <dbReference type="ARBA" id="ARBA00023015"/>
    </source>
</evidence>
<dbReference type="InterPro" id="IPR009057">
    <property type="entry name" value="Homeodomain-like_sf"/>
</dbReference>
<evidence type="ECO:0000313" key="6">
    <source>
        <dbReference type="Proteomes" id="UP000292855"/>
    </source>
</evidence>
<evidence type="ECO:0000256" key="2">
    <source>
        <dbReference type="ARBA" id="ARBA00023125"/>
    </source>
</evidence>
<evidence type="ECO:0000259" key="4">
    <source>
        <dbReference type="PROSITE" id="PS01124"/>
    </source>
</evidence>
<name>A0A4Q6XIZ9_9SPHI</name>
<dbReference type="PRINTS" id="PR00032">
    <property type="entry name" value="HTHARAC"/>
</dbReference>
<organism evidence="5 6">
    <name type="scientific">Sphingobacterium corticibacterium</name>
    <dbReference type="NCBI Taxonomy" id="2484746"/>
    <lineage>
        <taxon>Bacteria</taxon>
        <taxon>Pseudomonadati</taxon>
        <taxon>Bacteroidota</taxon>
        <taxon>Sphingobacteriia</taxon>
        <taxon>Sphingobacteriales</taxon>
        <taxon>Sphingobacteriaceae</taxon>
        <taxon>Sphingobacterium</taxon>
    </lineage>
</organism>
<dbReference type="EMBL" id="SGIT01000002">
    <property type="protein sequence ID" value="RZF59713.1"/>
    <property type="molecule type" value="Genomic_DNA"/>
</dbReference>
<dbReference type="PANTHER" id="PTHR47893">
    <property type="entry name" value="REGULATORY PROTEIN PCHR"/>
    <property type="match status" value="1"/>
</dbReference>
<feature type="domain" description="HTH araC/xylS-type" evidence="4">
    <location>
        <begin position="228"/>
        <end position="326"/>
    </location>
</feature>